<dbReference type="AlphaFoldDB" id="A0A9N9XM44"/>
<sequence length="499" mass="56612">MDKSKCMVLKNDKFGRYLAASRDLKQGETIFTETPAIIGPPLIGNLICFDCGKPIEESFVFCTSCKIAIKCSSDCTGEHHNRSECSALTTAGIPGKCLAANPRLIYPLRFMLLKKSNPDLWKTLVELESHIEARRDTPIWKNHQVSIIDTLKSVGFINEEFTEELVQKICGIIDVNSFEIRPPKSNFNLTDPHQQCPRGLYINAALMAHDCTSNTFLSVNDDFVLTVKASTNIAKNSPIFFNYSNVLHGTLDRKRHLKEGKYFDCCCERCSDPSELGTDISSLKCHKCNGTVRSTAPNRPGSDWECSECKKQFKRSLIDIVINEGRRLIEEIDRNDVNKLVKVLDKLSATFHPNHFVLLETEQNLIGLYSLLPSNETNLTNKIDLCRKQLQILDVIEPGLSRIKGMIMYQMQFAMVQLANETHKKTPEKLLIKLRDAEKCLMESLKHLLHEPLKSPEGKVAQMAMKELKSLRSFIENLHNDLVTKQLAETRVKNRKVKK</sequence>
<evidence type="ECO:0000313" key="2">
    <source>
        <dbReference type="EMBL" id="CAG9857895.1"/>
    </source>
</evidence>
<dbReference type="Pfam" id="PF00856">
    <property type="entry name" value="SET"/>
    <property type="match status" value="1"/>
</dbReference>
<accession>A0A9N9XM44</accession>
<dbReference type="Proteomes" id="UP001153712">
    <property type="component" value="Chromosome 15"/>
</dbReference>
<organism evidence="2 3">
    <name type="scientific">Phyllotreta striolata</name>
    <name type="common">Striped flea beetle</name>
    <name type="synonym">Crioceris striolata</name>
    <dbReference type="NCBI Taxonomy" id="444603"/>
    <lineage>
        <taxon>Eukaryota</taxon>
        <taxon>Metazoa</taxon>
        <taxon>Ecdysozoa</taxon>
        <taxon>Arthropoda</taxon>
        <taxon>Hexapoda</taxon>
        <taxon>Insecta</taxon>
        <taxon>Pterygota</taxon>
        <taxon>Neoptera</taxon>
        <taxon>Endopterygota</taxon>
        <taxon>Coleoptera</taxon>
        <taxon>Polyphaga</taxon>
        <taxon>Cucujiformia</taxon>
        <taxon>Chrysomeloidea</taxon>
        <taxon>Chrysomelidae</taxon>
        <taxon>Galerucinae</taxon>
        <taxon>Alticini</taxon>
        <taxon>Phyllotreta</taxon>
    </lineage>
</organism>
<keyword evidence="3" id="KW-1185">Reference proteome</keyword>
<dbReference type="PANTHER" id="PTHR46455:SF6">
    <property type="entry name" value="RE22408P-RELATED"/>
    <property type="match status" value="1"/>
</dbReference>
<feature type="domain" description="SET" evidence="1">
    <location>
        <begin position="15"/>
        <end position="243"/>
    </location>
</feature>
<gene>
    <name evidence="2" type="ORF">PHYEVI_LOCUS4293</name>
</gene>
<dbReference type="EMBL" id="OU900108">
    <property type="protein sequence ID" value="CAG9857895.1"/>
    <property type="molecule type" value="Genomic_DNA"/>
</dbReference>
<protein>
    <recommendedName>
        <fullName evidence="1">SET domain-containing protein</fullName>
    </recommendedName>
</protein>
<evidence type="ECO:0000259" key="1">
    <source>
        <dbReference type="Pfam" id="PF00856"/>
    </source>
</evidence>
<dbReference type="CDD" id="cd20071">
    <property type="entry name" value="SET_SMYD"/>
    <property type="match status" value="1"/>
</dbReference>
<evidence type="ECO:0000313" key="3">
    <source>
        <dbReference type="Proteomes" id="UP001153712"/>
    </source>
</evidence>
<dbReference type="InterPro" id="IPR046341">
    <property type="entry name" value="SET_dom_sf"/>
</dbReference>
<name>A0A9N9XM44_PHYSR</name>
<reference evidence="2" key="1">
    <citation type="submission" date="2022-01" db="EMBL/GenBank/DDBJ databases">
        <authorList>
            <person name="King R."/>
        </authorList>
    </citation>
    <scope>NUCLEOTIDE SEQUENCE</scope>
</reference>
<dbReference type="PANTHER" id="PTHR46455">
    <property type="entry name" value="SET AND MYND DOMAIN CONTAINING, ARTHROPOD-SPECIFIC, MEMBER 4, ISOFORM A"/>
    <property type="match status" value="1"/>
</dbReference>
<dbReference type="OrthoDB" id="77368at2759"/>
<proteinExistence type="predicted"/>
<dbReference type="Gene3D" id="6.10.140.2220">
    <property type="match status" value="1"/>
</dbReference>
<dbReference type="Gene3D" id="1.10.220.160">
    <property type="match status" value="1"/>
</dbReference>
<dbReference type="InterPro" id="IPR001214">
    <property type="entry name" value="SET_dom"/>
</dbReference>
<dbReference type="SUPFAM" id="SSF82199">
    <property type="entry name" value="SET domain"/>
    <property type="match status" value="1"/>
</dbReference>
<dbReference type="Gene3D" id="2.170.270.10">
    <property type="entry name" value="SET domain"/>
    <property type="match status" value="1"/>
</dbReference>
<dbReference type="InterPro" id="IPR053010">
    <property type="entry name" value="SET_SmydA-8"/>
</dbReference>